<sequence length="188" mass="22765">MTMFLILMMLLFSSIFIMSIPSKFLSNNPLFFTLNLFFYIIFLTLFMSINFNSFWFSFTLFLIMIGGMMILFLYFTSISPNEFFSISKFKIFIILIKLFYIIYLTLLFLFYFDFFTLIFSLNFYEITFLSMFFNFNYLINLNSFNLNPIFIKPIYKISLFIIMFLLFSLITITKLCLNKNKPLRKFKN</sequence>
<evidence type="ECO:0000256" key="1">
    <source>
        <dbReference type="SAM" id="Phobius"/>
    </source>
</evidence>
<dbReference type="EMBL" id="MG923511">
    <property type="protein sequence ID" value="AZL93449.1"/>
    <property type="molecule type" value="Genomic_DNA"/>
</dbReference>
<feature type="transmembrane region" description="Helical" evidence="1">
    <location>
        <begin position="89"/>
        <end position="110"/>
    </location>
</feature>
<reference evidence="2" key="1">
    <citation type="journal article" date="2018" name="Mol. Phylogenet. Evol.">
        <title>Mitochondrial phylogenomics of the Hymenoptera.</title>
        <authorList>
            <person name="Tang P."/>
            <person name="Zhu J.C."/>
            <person name="Zheng B.Y."/>
            <person name="Wei S.J."/>
            <person name="Sharkey M."/>
            <person name="Chen X.X."/>
            <person name="Vogler A.P."/>
        </authorList>
    </citation>
    <scope>NUCLEOTIDE SEQUENCE</scope>
</reference>
<keyword evidence="1" id="KW-1133">Transmembrane helix</keyword>
<keyword evidence="1" id="KW-0812">Transmembrane</keyword>
<dbReference type="AlphaFoldDB" id="A0A3S5HLQ5"/>
<evidence type="ECO:0000313" key="2">
    <source>
        <dbReference type="EMBL" id="AZL93449.1"/>
    </source>
</evidence>
<feature type="transmembrane region" description="Helical" evidence="1">
    <location>
        <begin position="117"/>
        <end position="137"/>
    </location>
</feature>
<accession>A0A3S5HLQ5</accession>
<organism evidence="2">
    <name type="scientific">Pristaulacus sp. ZJUH_2016030</name>
    <dbReference type="NCBI Taxonomy" id="2491655"/>
    <lineage>
        <taxon>Eukaryota</taxon>
        <taxon>Metazoa</taxon>
        <taxon>Ecdysozoa</taxon>
        <taxon>Arthropoda</taxon>
        <taxon>Hexapoda</taxon>
        <taxon>Insecta</taxon>
        <taxon>Pterygota</taxon>
        <taxon>Neoptera</taxon>
        <taxon>Endopterygota</taxon>
        <taxon>Hymenoptera</taxon>
        <taxon>Apocrita</taxon>
        <taxon>Evanioidea</taxon>
        <taxon>Aulacidae</taxon>
        <taxon>Pristaulacus</taxon>
    </lineage>
</organism>
<name>A0A3S5HLQ5_9HYME</name>
<feature type="transmembrane region" description="Helical" evidence="1">
    <location>
        <begin position="157"/>
        <end position="177"/>
    </location>
</feature>
<proteinExistence type="predicted"/>
<keyword evidence="1" id="KW-0472">Membrane</keyword>
<gene>
    <name evidence="2" type="primary">nad6</name>
</gene>
<geneLocation type="mitochondrion" evidence="2"/>
<feature type="transmembrane region" description="Helical" evidence="1">
    <location>
        <begin position="54"/>
        <end position="77"/>
    </location>
</feature>
<feature type="transmembrane region" description="Helical" evidence="1">
    <location>
        <begin position="29"/>
        <end position="47"/>
    </location>
</feature>
<protein>
    <submittedName>
        <fullName evidence="2">NADH dehydrogenase subunit 6</fullName>
    </submittedName>
</protein>
<keyword evidence="2" id="KW-0496">Mitochondrion</keyword>